<reference evidence="2" key="1">
    <citation type="journal article" date="2019" name="Sci. Rep.">
        <title>Draft genome of Tanacetum cinerariifolium, the natural source of mosquito coil.</title>
        <authorList>
            <person name="Yamashiro T."/>
            <person name="Shiraishi A."/>
            <person name="Satake H."/>
            <person name="Nakayama K."/>
        </authorList>
    </citation>
    <scope>NUCLEOTIDE SEQUENCE</scope>
</reference>
<gene>
    <name evidence="2" type="ORF">Tci_279691</name>
</gene>
<dbReference type="AlphaFoldDB" id="A0A699H1C5"/>
<evidence type="ECO:0000313" key="2">
    <source>
        <dbReference type="EMBL" id="GEX07716.1"/>
    </source>
</evidence>
<name>A0A699H1C5_TANCI</name>
<feature type="region of interest" description="Disordered" evidence="1">
    <location>
        <begin position="94"/>
        <end position="119"/>
    </location>
</feature>
<protein>
    <recommendedName>
        <fullName evidence="3">Retrovirus-related Pol polyprotein from transposon TNT 1-94</fullName>
    </recommendedName>
</protein>
<sequence length="217" mass="24311">MASINTPLPHVVKGVGYHTRCLDNRLGHINKARLQVLEKQDVLGKNSLGSDRLCSFRLLGLSQVESFGGKRYFLSIIDDYSMRVEVELKGLNTHTLDEDQTDNEDGNDEDARDQETDQTPNLTDYQLDLCTRVHNGKSVKIPLDGHFKLSFKDCPIRDCDVERMSLVHGTDHGNHVDITSYVDSDYAKDPDKASVYGPYGFCEGSYLAKGTLGKVER</sequence>
<evidence type="ECO:0000256" key="1">
    <source>
        <dbReference type="SAM" id="MobiDB-lite"/>
    </source>
</evidence>
<feature type="compositionally biased region" description="Acidic residues" evidence="1">
    <location>
        <begin position="98"/>
        <end position="112"/>
    </location>
</feature>
<organism evidence="2">
    <name type="scientific">Tanacetum cinerariifolium</name>
    <name type="common">Dalmatian daisy</name>
    <name type="synonym">Chrysanthemum cinerariifolium</name>
    <dbReference type="NCBI Taxonomy" id="118510"/>
    <lineage>
        <taxon>Eukaryota</taxon>
        <taxon>Viridiplantae</taxon>
        <taxon>Streptophyta</taxon>
        <taxon>Embryophyta</taxon>
        <taxon>Tracheophyta</taxon>
        <taxon>Spermatophyta</taxon>
        <taxon>Magnoliopsida</taxon>
        <taxon>eudicotyledons</taxon>
        <taxon>Gunneridae</taxon>
        <taxon>Pentapetalae</taxon>
        <taxon>asterids</taxon>
        <taxon>campanulids</taxon>
        <taxon>Asterales</taxon>
        <taxon>Asteraceae</taxon>
        <taxon>Asteroideae</taxon>
        <taxon>Anthemideae</taxon>
        <taxon>Anthemidinae</taxon>
        <taxon>Tanacetum</taxon>
    </lineage>
</organism>
<proteinExistence type="predicted"/>
<evidence type="ECO:0008006" key="3">
    <source>
        <dbReference type="Google" id="ProtNLM"/>
    </source>
</evidence>
<dbReference type="EMBL" id="BKCJ010088297">
    <property type="protein sequence ID" value="GEX07716.1"/>
    <property type="molecule type" value="Genomic_DNA"/>
</dbReference>
<comment type="caution">
    <text evidence="2">The sequence shown here is derived from an EMBL/GenBank/DDBJ whole genome shotgun (WGS) entry which is preliminary data.</text>
</comment>
<accession>A0A699H1C5</accession>